<dbReference type="EMBL" id="CM042009">
    <property type="protein sequence ID" value="KAI3789686.1"/>
    <property type="molecule type" value="Genomic_DNA"/>
</dbReference>
<reference evidence="1 2" key="2">
    <citation type="journal article" date="2022" name="Mol. Ecol. Resour.">
        <title>The genomes of chicory, endive, great burdock and yacon provide insights into Asteraceae paleo-polyploidization history and plant inulin production.</title>
        <authorList>
            <person name="Fan W."/>
            <person name="Wang S."/>
            <person name="Wang H."/>
            <person name="Wang A."/>
            <person name="Jiang F."/>
            <person name="Liu H."/>
            <person name="Zhao H."/>
            <person name="Xu D."/>
            <person name="Zhang Y."/>
        </authorList>
    </citation>
    <scope>NUCLEOTIDE SEQUENCE [LARGE SCALE GENOMIC DNA]</scope>
    <source>
        <strain evidence="2">cv. Punajuju</strain>
        <tissue evidence="1">Leaves</tissue>
    </source>
</reference>
<protein>
    <submittedName>
        <fullName evidence="1">Uncharacterized protein</fullName>
    </submittedName>
</protein>
<reference evidence="2" key="1">
    <citation type="journal article" date="2022" name="Mol. Ecol. Resour.">
        <title>The genomes of chicory, endive, great burdock and yacon provide insights into Asteraceae palaeo-polyploidization history and plant inulin production.</title>
        <authorList>
            <person name="Fan W."/>
            <person name="Wang S."/>
            <person name="Wang H."/>
            <person name="Wang A."/>
            <person name="Jiang F."/>
            <person name="Liu H."/>
            <person name="Zhao H."/>
            <person name="Xu D."/>
            <person name="Zhang Y."/>
        </authorList>
    </citation>
    <scope>NUCLEOTIDE SEQUENCE [LARGE SCALE GENOMIC DNA]</scope>
    <source>
        <strain evidence="2">cv. Punajuju</strain>
    </source>
</reference>
<keyword evidence="2" id="KW-1185">Reference proteome</keyword>
<name>A0ACB9H332_CICIN</name>
<sequence length="324" mass="37471">MGSRAYIQLPVIDFSVLNDQNANTRVWDSVKTEVFKALQEYGCFQATIAGMTPELQKSVYGAMNQLFHLPFETKSKNICTRMFHGYVGSSSQLPLYESMGIDEPFIEKQVENFTNLMWPQGNPQVCKDICIYSKKLLELDVMVKKMVFESLNLEHRFDEHLELTSYVLKLMKYRVPEPNESDLGLHEHADTGIMTILHQNDVEGLEIQTKEDEWFKVKLSPNLFIVMVAETLNVSNIKNTVWLNGRLHVPFHRVLIRQKKVRFSLGLFALPKMGNLLESMEEMVDKEHPLLYKPFDYDEFIKFLLGGRQGKEKYAVKAYCGVLN</sequence>
<gene>
    <name evidence="1" type="ORF">L2E82_02489</name>
</gene>
<evidence type="ECO:0000313" key="2">
    <source>
        <dbReference type="Proteomes" id="UP001055811"/>
    </source>
</evidence>
<dbReference type="Proteomes" id="UP001055811">
    <property type="component" value="Linkage Group LG01"/>
</dbReference>
<organism evidence="1 2">
    <name type="scientific">Cichorium intybus</name>
    <name type="common">Chicory</name>
    <dbReference type="NCBI Taxonomy" id="13427"/>
    <lineage>
        <taxon>Eukaryota</taxon>
        <taxon>Viridiplantae</taxon>
        <taxon>Streptophyta</taxon>
        <taxon>Embryophyta</taxon>
        <taxon>Tracheophyta</taxon>
        <taxon>Spermatophyta</taxon>
        <taxon>Magnoliopsida</taxon>
        <taxon>eudicotyledons</taxon>
        <taxon>Gunneridae</taxon>
        <taxon>Pentapetalae</taxon>
        <taxon>asterids</taxon>
        <taxon>campanulids</taxon>
        <taxon>Asterales</taxon>
        <taxon>Asteraceae</taxon>
        <taxon>Cichorioideae</taxon>
        <taxon>Cichorieae</taxon>
        <taxon>Cichoriinae</taxon>
        <taxon>Cichorium</taxon>
    </lineage>
</organism>
<comment type="caution">
    <text evidence="1">The sequence shown here is derived from an EMBL/GenBank/DDBJ whole genome shotgun (WGS) entry which is preliminary data.</text>
</comment>
<evidence type="ECO:0000313" key="1">
    <source>
        <dbReference type="EMBL" id="KAI3789686.1"/>
    </source>
</evidence>
<proteinExistence type="predicted"/>
<accession>A0ACB9H332</accession>